<gene>
    <name evidence="5" type="ORF">CAL13_10560</name>
</gene>
<dbReference type="InterPro" id="IPR050397">
    <property type="entry name" value="Env_Response_Regulators"/>
</dbReference>
<feature type="domain" description="HTH crp-type" evidence="4">
    <location>
        <begin position="207"/>
        <end position="280"/>
    </location>
</feature>
<dbReference type="InterPro" id="IPR036388">
    <property type="entry name" value="WH-like_DNA-bd_sf"/>
</dbReference>
<dbReference type="InterPro" id="IPR000595">
    <property type="entry name" value="cNMP-bd_dom"/>
</dbReference>
<keyword evidence="6" id="KW-1185">Reference proteome</keyword>
<dbReference type="AlphaFoldDB" id="A0A1W6YZT5"/>
<dbReference type="InterPro" id="IPR012318">
    <property type="entry name" value="HTH_CRP"/>
</dbReference>
<name>A0A1W6YZT5_9BORD</name>
<organism evidence="5 6">
    <name type="scientific">Bordetella genomosp. 9</name>
    <dbReference type="NCBI Taxonomy" id="1416803"/>
    <lineage>
        <taxon>Bacteria</taxon>
        <taxon>Pseudomonadati</taxon>
        <taxon>Pseudomonadota</taxon>
        <taxon>Betaproteobacteria</taxon>
        <taxon>Burkholderiales</taxon>
        <taxon>Alcaligenaceae</taxon>
        <taxon>Bordetella</taxon>
    </lineage>
</organism>
<evidence type="ECO:0000313" key="5">
    <source>
        <dbReference type="EMBL" id="ARP86600.1"/>
    </source>
</evidence>
<dbReference type="GO" id="GO:0003700">
    <property type="term" value="F:DNA-binding transcription factor activity"/>
    <property type="evidence" value="ECO:0007669"/>
    <property type="project" value="TreeGrafter"/>
</dbReference>
<evidence type="ECO:0000313" key="6">
    <source>
        <dbReference type="Proteomes" id="UP000194139"/>
    </source>
</evidence>
<dbReference type="SMART" id="SM00100">
    <property type="entry name" value="cNMP"/>
    <property type="match status" value="1"/>
</dbReference>
<evidence type="ECO:0000256" key="1">
    <source>
        <dbReference type="ARBA" id="ARBA00023015"/>
    </source>
</evidence>
<dbReference type="PANTHER" id="PTHR24567">
    <property type="entry name" value="CRP FAMILY TRANSCRIPTIONAL REGULATORY PROTEIN"/>
    <property type="match status" value="1"/>
</dbReference>
<sequence>MRAARAGAGPRASHASDKENVCFRGARVMDSSPNPTVPLADLIPDLGPWLDRDDPAAAQYRAPCIGCGARRLCQGAMLGCSTPSLRDFHVGARKVRAGEAIYRAGDVFRNLYIPRAGACKSVRLHRDGRQQITGFSLGGECLGMDGIASGRHEIDAIALEDMVVCVLPYHEIETVADEVSDVRRGLERILSKEIVRVSSLLMLMGHLSAEERIAAFLCDLAERYAARGYTTLSFTLPMSREEIGSHLGMKLETVSRMLSRLQQRGLIELHGKDVRVLDLAALKQV</sequence>
<dbReference type="Proteomes" id="UP000194139">
    <property type="component" value="Chromosome"/>
</dbReference>
<keyword evidence="3" id="KW-0804">Transcription</keyword>
<dbReference type="SUPFAM" id="SSF51206">
    <property type="entry name" value="cAMP-binding domain-like"/>
    <property type="match status" value="1"/>
</dbReference>
<dbReference type="InterPro" id="IPR014710">
    <property type="entry name" value="RmlC-like_jellyroll"/>
</dbReference>
<keyword evidence="1" id="KW-0805">Transcription regulation</keyword>
<protein>
    <recommendedName>
        <fullName evidence="4">HTH crp-type domain-containing protein</fullName>
    </recommendedName>
</protein>
<dbReference type="Pfam" id="PF13545">
    <property type="entry name" value="HTH_Crp_2"/>
    <property type="match status" value="1"/>
</dbReference>
<evidence type="ECO:0000259" key="4">
    <source>
        <dbReference type="PROSITE" id="PS51063"/>
    </source>
</evidence>
<dbReference type="FunFam" id="1.10.10.10:FF:000028">
    <property type="entry name" value="Fumarate/nitrate reduction transcriptional regulator Fnr"/>
    <property type="match status" value="1"/>
</dbReference>
<dbReference type="PRINTS" id="PR00034">
    <property type="entry name" value="HTHCRP"/>
</dbReference>
<dbReference type="PROSITE" id="PS51063">
    <property type="entry name" value="HTH_CRP_2"/>
    <property type="match status" value="1"/>
</dbReference>
<keyword evidence="2" id="KW-0238">DNA-binding</keyword>
<evidence type="ECO:0000256" key="3">
    <source>
        <dbReference type="ARBA" id="ARBA00023163"/>
    </source>
</evidence>
<dbReference type="Gene3D" id="2.60.120.10">
    <property type="entry name" value="Jelly Rolls"/>
    <property type="match status" value="1"/>
</dbReference>
<dbReference type="CDD" id="cd00092">
    <property type="entry name" value="HTH_CRP"/>
    <property type="match status" value="1"/>
</dbReference>
<dbReference type="InterPro" id="IPR036390">
    <property type="entry name" value="WH_DNA-bd_sf"/>
</dbReference>
<dbReference type="Gene3D" id="1.10.10.10">
    <property type="entry name" value="Winged helix-like DNA-binding domain superfamily/Winged helix DNA-binding domain"/>
    <property type="match status" value="1"/>
</dbReference>
<evidence type="ECO:0000256" key="2">
    <source>
        <dbReference type="ARBA" id="ARBA00023125"/>
    </source>
</evidence>
<dbReference type="GO" id="GO:0003677">
    <property type="term" value="F:DNA binding"/>
    <property type="evidence" value="ECO:0007669"/>
    <property type="project" value="UniProtKB-KW"/>
</dbReference>
<dbReference type="Pfam" id="PF00027">
    <property type="entry name" value="cNMP_binding"/>
    <property type="match status" value="1"/>
</dbReference>
<proteinExistence type="predicted"/>
<dbReference type="CDD" id="cd00038">
    <property type="entry name" value="CAP_ED"/>
    <property type="match status" value="1"/>
</dbReference>
<accession>A0A1W6YZT5</accession>
<dbReference type="SMART" id="SM00419">
    <property type="entry name" value="HTH_CRP"/>
    <property type="match status" value="1"/>
</dbReference>
<dbReference type="InterPro" id="IPR018490">
    <property type="entry name" value="cNMP-bd_dom_sf"/>
</dbReference>
<dbReference type="EMBL" id="CP021109">
    <property type="protein sequence ID" value="ARP86600.1"/>
    <property type="molecule type" value="Genomic_DNA"/>
</dbReference>
<dbReference type="SUPFAM" id="SSF46785">
    <property type="entry name" value="Winged helix' DNA-binding domain"/>
    <property type="match status" value="1"/>
</dbReference>
<dbReference type="GO" id="GO:0005829">
    <property type="term" value="C:cytosol"/>
    <property type="evidence" value="ECO:0007669"/>
    <property type="project" value="TreeGrafter"/>
</dbReference>
<dbReference type="PANTHER" id="PTHR24567:SF75">
    <property type="entry name" value="FUMARATE AND NITRATE REDUCTION REGULATORY PROTEIN"/>
    <property type="match status" value="1"/>
</dbReference>
<reference evidence="5 6" key="1">
    <citation type="submission" date="2017-05" db="EMBL/GenBank/DDBJ databases">
        <title>Complete and WGS of Bordetella genogroups.</title>
        <authorList>
            <person name="Spilker T."/>
            <person name="LiPuma J."/>
        </authorList>
    </citation>
    <scope>NUCLEOTIDE SEQUENCE [LARGE SCALE GENOMIC DNA]</scope>
    <source>
        <strain evidence="5 6">AU17164</strain>
    </source>
</reference>